<gene>
    <name evidence="2" type="ORF">GCM10011609_12410</name>
</gene>
<evidence type="ECO:0000256" key="1">
    <source>
        <dbReference type="SAM" id="SignalP"/>
    </source>
</evidence>
<dbReference type="EMBL" id="BMNC01000002">
    <property type="protein sequence ID" value="GGM78150.1"/>
    <property type="molecule type" value="Genomic_DNA"/>
</dbReference>
<name>A0ABQ2HFD3_9PSEU</name>
<keyword evidence="3" id="KW-1185">Reference proteome</keyword>
<sequence>MRKAFTVLGALAMALAVVAPAQASDIGTAASCGGSETYKASVGGVGQLKIFYSGGSNNACFYHIGAAAGKAAETFVDIYKCTETSGEGQAGCTFSQYDSDGPGNWQSYAGPATVTGTANVCVLATGYIKWGGKIHEVYSGRQGCPRP</sequence>
<feature type="chain" id="PRO_5046735471" description="Secreted protein" evidence="1">
    <location>
        <begin position="24"/>
        <end position="147"/>
    </location>
</feature>
<dbReference type="Proteomes" id="UP000597656">
    <property type="component" value="Unassembled WGS sequence"/>
</dbReference>
<comment type="caution">
    <text evidence="2">The sequence shown here is derived from an EMBL/GenBank/DDBJ whole genome shotgun (WGS) entry which is preliminary data.</text>
</comment>
<keyword evidence="1" id="KW-0732">Signal</keyword>
<evidence type="ECO:0008006" key="4">
    <source>
        <dbReference type="Google" id="ProtNLM"/>
    </source>
</evidence>
<dbReference type="RefSeq" id="WP_189153661.1">
    <property type="nucleotide sequence ID" value="NZ_BMNC01000002.1"/>
</dbReference>
<evidence type="ECO:0000313" key="2">
    <source>
        <dbReference type="EMBL" id="GGM78150.1"/>
    </source>
</evidence>
<accession>A0ABQ2HFD3</accession>
<reference evidence="3" key="1">
    <citation type="journal article" date="2019" name="Int. J. Syst. Evol. Microbiol.">
        <title>The Global Catalogue of Microorganisms (GCM) 10K type strain sequencing project: providing services to taxonomists for standard genome sequencing and annotation.</title>
        <authorList>
            <consortium name="The Broad Institute Genomics Platform"/>
            <consortium name="The Broad Institute Genome Sequencing Center for Infectious Disease"/>
            <person name="Wu L."/>
            <person name="Ma J."/>
        </authorList>
    </citation>
    <scope>NUCLEOTIDE SEQUENCE [LARGE SCALE GENOMIC DNA]</scope>
    <source>
        <strain evidence="3">CGMCC 4.7319</strain>
    </source>
</reference>
<protein>
    <recommendedName>
        <fullName evidence="4">Secreted protein</fullName>
    </recommendedName>
</protein>
<feature type="signal peptide" evidence="1">
    <location>
        <begin position="1"/>
        <end position="23"/>
    </location>
</feature>
<organism evidence="2 3">
    <name type="scientific">Lentzea pudingi</name>
    <dbReference type="NCBI Taxonomy" id="1789439"/>
    <lineage>
        <taxon>Bacteria</taxon>
        <taxon>Bacillati</taxon>
        <taxon>Actinomycetota</taxon>
        <taxon>Actinomycetes</taxon>
        <taxon>Pseudonocardiales</taxon>
        <taxon>Pseudonocardiaceae</taxon>
        <taxon>Lentzea</taxon>
    </lineage>
</organism>
<evidence type="ECO:0000313" key="3">
    <source>
        <dbReference type="Proteomes" id="UP000597656"/>
    </source>
</evidence>
<proteinExistence type="predicted"/>